<feature type="compositionally biased region" description="Basic and acidic residues" evidence="1">
    <location>
        <begin position="608"/>
        <end position="626"/>
    </location>
</feature>
<feature type="compositionally biased region" description="Low complexity" evidence="1">
    <location>
        <begin position="213"/>
        <end position="234"/>
    </location>
</feature>
<name>A0A5B0M083_PUCGR</name>
<accession>A0A5B0M083</accession>
<organism evidence="2 3">
    <name type="scientific">Puccinia graminis f. sp. tritici</name>
    <dbReference type="NCBI Taxonomy" id="56615"/>
    <lineage>
        <taxon>Eukaryota</taxon>
        <taxon>Fungi</taxon>
        <taxon>Dikarya</taxon>
        <taxon>Basidiomycota</taxon>
        <taxon>Pucciniomycotina</taxon>
        <taxon>Pucciniomycetes</taxon>
        <taxon>Pucciniales</taxon>
        <taxon>Pucciniaceae</taxon>
        <taxon>Puccinia</taxon>
    </lineage>
</organism>
<feature type="region of interest" description="Disordered" evidence="1">
    <location>
        <begin position="510"/>
        <end position="749"/>
    </location>
</feature>
<feature type="region of interest" description="Disordered" evidence="1">
    <location>
        <begin position="205"/>
        <end position="349"/>
    </location>
</feature>
<feature type="compositionally biased region" description="Low complexity" evidence="1">
    <location>
        <begin position="305"/>
        <end position="314"/>
    </location>
</feature>
<keyword evidence="3" id="KW-1185">Reference proteome</keyword>
<protein>
    <submittedName>
        <fullName evidence="2">Uncharacterized protein</fullName>
    </submittedName>
</protein>
<feature type="compositionally biased region" description="Low complexity" evidence="1">
    <location>
        <begin position="256"/>
        <end position="270"/>
    </location>
</feature>
<dbReference type="AlphaFoldDB" id="A0A5B0M083"/>
<dbReference type="EMBL" id="VSWC01000183">
    <property type="protein sequence ID" value="KAA1069583.1"/>
    <property type="molecule type" value="Genomic_DNA"/>
</dbReference>
<feature type="compositionally biased region" description="Low complexity" evidence="1">
    <location>
        <begin position="586"/>
        <end position="598"/>
    </location>
</feature>
<dbReference type="Proteomes" id="UP000324748">
    <property type="component" value="Unassembled WGS sequence"/>
</dbReference>
<feature type="compositionally biased region" description="Low complexity" evidence="1">
    <location>
        <begin position="279"/>
        <end position="296"/>
    </location>
</feature>
<feature type="compositionally biased region" description="Low complexity" evidence="1">
    <location>
        <begin position="559"/>
        <end position="576"/>
    </location>
</feature>
<feature type="compositionally biased region" description="Polar residues" evidence="1">
    <location>
        <begin position="534"/>
        <end position="558"/>
    </location>
</feature>
<evidence type="ECO:0000313" key="2">
    <source>
        <dbReference type="EMBL" id="KAA1069583.1"/>
    </source>
</evidence>
<reference evidence="2 3" key="1">
    <citation type="submission" date="2019-05" db="EMBL/GenBank/DDBJ databases">
        <title>Emergence of the Ug99 lineage of the wheat stem rust pathogen through somatic hybridization.</title>
        <authorList>
            <person name="Li F."/>
            <person name="Upadhyaya N.M."/>
            <person name="Sperschneider J."/>
            <person name="Matny O."/>
            <person name="Nguyen-Phuc H."/>
            <person name="Mago R."/>
            <person name="Raley C."/>
            <person name="Miller M.E."/>
            <person name="Silverstein K.A.T."/>
            <person name="Henningsen E."/>
            <person name="Hirsch C.D."/>
            <person name="Visser B."/>
            <person name="Pretorius Z.A."/>
            <person name="Steffenson B.J."/>
            <person name="Schwessinger B."/>
            <person name="Dodds P.N."/>
            <person name="Figueroa M."/>
        </authorList>
    </citation>
    <scope>NUCLEOTIDE SEQUENCE [LARGE SCALE GENOMIC DNA]</scope>
    <source>
        <strain evidence="2">21-0</strain>
    </source>
</reference>
<dbReference type="OrthoDB" id="2507860at2759"/>
<feature type="compositionally biased region" description="Low complexity" evidence="1">
    <location>
        <begin position="669"/>
        <end position="686"/>
    </location>
</feature>
<evidence type="ECO:0000313" key="3">
    <source>
        <dbReference type="Proteomes" id="UP000324748"/>
    </source>
</evidence>
<comment type="caution">
    <text evidence="2">The sequence shown here is derived from an EMBL/GenBank/DDBJ whole genome shotgun (WGS) entry which is preliminary data.</text>
</comment>
<evidence type="ECO:0000256" key="1">
    <source>
        <dbReference type="SAM" id="MobiDB-lite"/>
    </source>
</evidence>
<feature type="compositionally biased region" description="Low complexity" evidence="1">
    <location>
        <begin position="336"/>
        <end position="346"/>
    </location>
</feature>
<proteinExistence type="predicted"/>
<gene>
    <name evidence="2" type="ORF">PGT21_028510</name>
</gene>
<feature type="compositionally biased region" description="Basic and acidic residues" evidence="1">
    <location>
        <begin position="725"/>
        <end position="738"/>
    </location>
</feature>
<sequence length="1100" mass="119581">MAYRNKQPRHLNFSGLLAKHRIDNPNIILESQRGEHHSQSAAVYPQLGGGATTNTTDTAPSNFESIAEDLHPNIIETPAIKDDPTAAVLYSTPKPAGTLSVNTSSRNLAQSIISRRTKTNPPRQFSVDSNHSSILLSHSPSSIDPPFAVCQSPTSQRLVFPGNPKRGYSTATVKFATPDRDLDSKTIGHSPRGLRSKLSYSEYESNSLIDPTPSLSASSPSNSRSYRSNHSSLSTPASDIRPSLYSISPQNYCKKSPTSDADSAISSPISYLAQRRPNLSSSHSQQQLAQSVLSVSTDLRPPTGSSSRSSLSRNSIDHNLQLVSPGLNSPWPVPPSSAHTHASSPSGWPKKSATYYPLRTWSNAPRPHPSILASARSPSSALAYLDLSPSPMPLGTDHSTIILPNPSLETSSSPSASDDVSFIPNKGATLVGFDPTKTRIRPASLISHRSTASRETFYEDAPDKAEWMEIDSGDAYDDLEKTEDTVRKISQRLSLMNGIDAVSHAAMAKSRYHARSENGKSQDSAISIHPFSGPRTSYSPSKQLHRCTSPQSTEHTLISSNRDSSSSSKTTSSSSRSLHDLDPNLSRSSMSMDRASSAGVPLFTRTSFSREDREEERPASRLRRLDDEELAAIPEAPDLESAEPYGFRMTRSPTSMDGGNRRRLKPLILRSTTSNTSSSRTRTSLLDPPGRNSQSSGSFSPPQPTYEANSLLTAHGDPWGSSQKSSDDVTLKDSDVLTDKQTVTEPQGLSLPRRIEIQSASTDVDLNDHKQSTNASQKRVELMTPISREAGDPAASPEIKLLNQVEMGSKLSLMVQKQPSSNTMNKESMVTLNIEDSASIPSELHKSLPDAEVADETFAPRNSLKSLNPINTQMLTSGRRRVTSHHSVQTGTCEDITLVNSPAKLDSSPTFRSDHPISYRKRCISNLCMPKPSPRSMDRGISAASYSAAKLAERKHSHSSVSSGPKTPDTLIITGPQVPSQQPLIAGPSPEPGSPYQAKEFPGLTEAKLTPPSRKSRLFLSLTRMQARDAKLLDLTTIRNHNVHSSEDCSALNQAQEQQARLIRGKLKRISRPTPLHGEDERLALWGMISNAKISPNSHK</sequence>